<evidence type="ECO:0000256" key="9">
    <source>
        <dbReference type="ARBA" id="ARBA00023180"/>
    </source>
</evidence>
<comment type="similarity">
    <text evidence="2 11">Belongs to the alpha/beta interferon family.</text>
</comment>
<sequence length="389" mass="45655">RLRVIQKRQEQGCHLFFSCVFTREYEFFSSIIPHDSTTMYVVAVSTSPASIMTNRWILQAAFLLGFLPIALSINYKWLELRQRNSACRELLKQLDRQLCLKYRMNFKIPTEVLHPGQMEKKDTALVIQEMLQNIFDVFQSNSSSTGWNETIVKRFLGKLHKQMDFLKEILKEIPETESSTQRNFATILPLKSYYRSVAVSTSPASIMTNRWILQAAFLLGFLPIALSINYKWLELRQRNSACRELLKQLDRQLCLKYRMNFKIPTEVLHPGQMEKKDTALVIQEMLQNIFDVFQSNSSSTGWNETIVKRFLGKLHKQMDFLKEILKEIPETESSTQRNFATILPLKSYYRSVQRYLEDEGYSSCAWMVVRAEILRNFSMIKRLTNVFQN</sequence>
<dbReference type="GO" id="GO:0051241">
    <property type="term" value="P:negative regulation of multicellular organismal process"/>
    <property type="evidence" value="ECO:0007669"/>
    <property type="project" value="UniProtKB-ARBA"/>
</dbReference>
<evidence type="ECO:0000256" key="4">
    <source>
        <dbReference type="ARBA" id="ARBA00022514"/>
    </source>
</evidence>
<accession>A0A1A6H7N5</accession>
<keyword evidence="4 11" id="KW-0202">Cytokine</keyword>
<dbReference type="FunFam" id="1.20.1250.10:FF:000026">
    <property type="entry name" value="Interferon beta"/>
    <property type="match status" value="1"/>
</dbReference>
<evidence type="ECO:0000256" key="8">
    <source>
        <dbReference type="ARBA" id="ARBA00023157"/>
    </source>
</evidence>
<dbReference type="GO" id="GO:0071359">
    <property type="term" value="P:cellular response to dsRNA"/>
    <property type="evidence" value="ECO:0007669"/>
    <property type="project" value="UniProtKB-ARBA"/>
</dbReference>
<dbReference type="GO" id="GO:0005125">
    <property type="term" value="F:cytokine activity"/>
    <property type="evidence" value="ECO:0007669"/>
    <property type="project" value="UniProtKB-KW"/>
</dbReference>
<feature type="transmembrane region" description="Helical" evidence="12">
    <location>
        <begin position="56"/>
        <end position="75"/>
    </location>
</feature>
<dbReference type="PROSITE" id="PS00252">
    <property type="entry name" value="INTERFERON_A_B_D"/>
    <property type="match status" value="1"/>
</dbReference>
<dbReference type="PANTHER" id="PTHR11691:SF73">
    <property type="entry name" value="INTERFERON BETA"/>
    <property type="match status" value="1"/>
</dbReference>
<dbReference type="GO" id="GO:0045321">
    <property type="term" value="P:leukocyte activation"/>
    <property type="evidence" value="ECO:0007669"/>
    <property type="project" value="UniProtKB-ARBA"/>
</dbReference>
<dbReference type="GO" id="GO:0005615">
    <property type="term" value="C:extracellular space"/>
    <property type="evidence" value="ECO:0007669"/>
    <property type="project" value="UniProtKB-KW"/>
</dbReference>
<keyword evidence="9" id="KW-0325">Glycoprotein</keyword>
<dbReference type="AlphaFoldDB" id="A0A1A6H7N5"/>
<keyword evidence="8" id="KW-1015">Disulfide bond</keyword>
<comment type="caution">
    <text evidence="13">The sequence shown here is derived from an EMBL/GenBank/DDBJ whole genome shotgun (WGS) entry which is preliminary data.</text>
</comment>
<keyword evidence="12" id="KW-1133">Transmembrane helix</keyword>
<dbReference type="SMART" id="SM00076">
    <property type="entry name" value="IFabd"/>
    <property type="match status" value="2"/>
</dbReference>
<evidence type="ECO:0000256" key="2">
    <source>
        <dbReference type="ARBA" id="ARBA00011033"/>
    </source>
</evidence>
<keyword evidence="14" id="KW-1185">Reference proteome</keyword>
<dbReference type="PANTHER" id="PTHR11691">
    <property type="entry name" value="TYPE I INTERFERON"/>
    <property type="match status" value="1"/>
</dbReference>
<organism evidence="13 14">
    <name type="scientific">Neotoma lepida</name>
    <name type="common">Desert woodrat</name>
    <dbReference type="NCBI Taxonomy" id="56216"/>
    <lineage>
        <taxon>Eukaryota</taxon>
        <taxon>Metazoa</taxon>
        <taxon>Chordata</taxon>
        <taxon>Craniata</taxon>
        <taxon>Vertebrata</taxon>
        <taxon>Euteleostomi</taxon>
        <taxon>Mammalia</taxon>
        <taxon>Eutheria</taxon>
        <taxon>Euarchontoglires</taxon>
        <taxon>Glires</taxon>
        <taxon>Rodentia</taxon>
        <taxon>Myomorpha</taxon>
        <taxon>Muroidea</taxon>
        <taxon>Cricetidae</taxon>
        <taxon>Neotominae</taxon>
        <taxon>Neotoma</taxon>
    </lineage>
</organism>
<dbReference type="GO" id="GO:0051607">
    <property type="term" value="P:defense response to virus"/>
    <property type="evidence" value="ECO:0007669"/>
    <property type="project" value="UniProtKB-KW"/>
</dbReference>
<evidence type="ECO:0000256" key="1">
    <source>
        <dbReference type="ARBA" id="ARBA00004613"/>
    </source>
</evidence>
<evidence type="ECO:0000256" key="7">
    <source>
        <dbReference type="ARBA" id="ARBA00023118"/>
    </source>
</evidence>
<dbReference type="GO" id="GO:0006955">
    <property type="term" value="P:immune response"/>
    <property type="evidence" value="ECO:0007669"/>
    <property type="project" value="UniProtKB-ARBA"/>
</dbReference>
<keyword evidence="5" id="KW-0964">Secreted</keyword>
<dbReference type="PRINTS" id="PR00266">
    <property type="entry name" value="INTERFERONAB"/>
</dbReference>
<dbReference type="GO" id="GO:0002683">
    <property type="term" value="P:negative regulation of immune system process"/>
    <property type="evidence" value="ECO:0007669"/>
    <property type="project" value="UniProtKB-ARBA"/>
</dbReference>
<evidence type="ECO:0000256" key="5">
    <source>
        <dbReference type="ARBA" id="ARBA00022525"/>
    </source>
</evidence>
<feature type="transmembrane region" description="Helical" evidence="12">
    <location>
        <begin position="211"/>
        <end position="233"/>
    </location>
</feature>
<feature type="non-terminal residue" evidence="13">
    <location>
        <position position="1"/>
    </location>
</feature>
<evidence type="ECO:0000256" key="10">
    <source>
        <dbReference type="ARBA" id="ARBA00073109"/>
    </source>
</evidence>
<keyword evidence="12" id="KW-0812">Transmembrane</keyword>
<evidence type="ECO:0000256" key="6">
    <source>
        <dbReference type="ARBA" id="ARBA00022729"/>
    </source>
</evidence>
<dbReference type="InterPro" id="IPR000471">
    <property type="entry name" value="Interferon_alpha/beta/delta"/>
</dbReference>
<dbReference type="SUPFAM" id="SSF47266">
    <property type="entry name" value="4-helical cytokines"/>
    <property type="match status" value="2"/>
</dbReference>
<dbReference type="Pfam" id="PF00143">
    <property type="entry name" value="Interferon"/>
    <property type="match status" value="2"/>
</dbReference>
<gene>
    <name evidence="13" type="ORF">A6R68_15606</name>
</gene>
<evidence type="ECO:0000313" key="14">
    <source>
        <dbReference type="Proteomes" id="UP000092124"/>
    </source>
</evidence>
<evidence type="ECO:0000256" key="3">
    <source>
        <dbReference type="ARBA" id="ARBA00011245"/>
    </source>
</evidence>
<keyword evidence="12" id="KW-0472">Membrane</keyword>
<evidence type="ECO:0000313" key="13">
    <source>
        <dbReference type="EMBL" id="OBS73855.1"/>
    </source>
</evidence>
<dbReference type="Proteomes" id="UP000092124">
    <property type="component" value="Unassembled WGS sequence"/>
</dbReference>
<dbReference type="Gene3D" id="1.20.1250.10">
    <property type="match status" value="2"/>
</dbReference>
<reference evidence="13 14" key="1">
    <citation type="submission" date="2016-06" db="EMBL/GenBank/DDBJ databases">
        <title>The Draft Genome Sequence and Annotation of the Desert Woodrat Neotoma lepida.</title>
        <authorList>
            <person name="Campbell M."/>
            <person name="Oakeson K.F."/>
            <person name="Yandell M."/>
            <person name="Halpert J.R."/>
            <person name="Dearing D."/>
        </authorList>
    </citation>
    <scope>NUCLEOTIDE SEQUENCE [LARGE SCALE GENOMIC DNA]</scope>
    <source>
        <strain evidence="13">417</strain>
        <tissue evidence="13">Liver</tissue>
    </source>
</reference>
<keyword evidence="6" id="KW-0732">Signal</keyword>
<dbReference type="EMBL" id="LZPO01044595">
    <property type="protein sequence ID" value="OBS73855.1"/>
    <property type="molecule type" value="Genomic_DNA"/>
</dbReference>
<protein>
    <recommendedName>
        <fullName evidence="10">Interferon beta</fullName>
    </recommendedName>
</protein>
<dbReference type="InterPro" id="IPR009079">
    <property type="entry name" value="4_helix_cytokine-like_core"/>
</dbReference>
<keyword evidence="7 11" id="KW-0051">Antiviral defense</keyword>
<proteinExistence type="inferred from homology"/>
<dbReference type="GO" id="GO:0098586">
    <property type="term" value="P:cellular response to virus"/>
    <property type="evidence" value="ECO:0007669"/>
    <property type="project" value="UniProtKB-ARBA"/>
</dbReference>
<dbReference type="STRING" id="56216.A0A1A6H7N5"/>
<evidence type="ECO:0000256" key="11">
    <source>
        <dbReference type="RuleBase" id="RU000436"/>
    </source>
</evidence>
<name>A0A1A6H7N5_NEOLE</name>
<comment type="subunit">
    <text evidence="3">Monomer.</text>
</comment>
<dbReference type="GO" id="GO:0005126">
    <property type="term" value="F:cytokine receptor binding"/>
    <property type="evidence" value="ECO:0007669"/>
    <property type="project" value="InterPro"/>
</dbReference>
<dbReference type="GO" id="GO:0009893">
    <property type="term" value="P:positive regulation of metabolic process"/>
    <property type="evidence" value="ECO:0007669"/>
    <property type="project" value="UniProtKB-ARBA"/>
</dbReference>
<dbReference type="OrthoDB" id="8922121at2759"/>
<comment type="subcellular location">
    <subcellularLocation>
        <location evidence="1">Secreted</location>
    </subcellularLocation>
</comment>
<evidence type="ECO:0000256" key="12">
    <source>
        <dbReference type="SAM" id="Phobius"/>
    </source>
</evidence>